<evidence type="ECO:0000256" key="1">
    <source>
        <dbReference type="SAM" id="Phobius"/>
    </source>
</evidence>
<feature type="transmembrane region" description="Helical" evidence="1">
    <location>
        <begin position="15"/>
        <end position="36"/>
    </location>
</feature>
<keyword evidence="1" id="KW-0812">Transmembrane</keyword>
<gene>
    <name evidence="2" type="ORF">A2719_00940</name>
</gene>
<protein>
    <recommendedName>
        <fullName evidence="4">DUF4956 domain-containing protein</fullName>
    </recommendedName>
</protein>
<dbReference type="Pfam" id="PF16316">
    <property type="entry name" value="DUF4956"/>
    <property type="match status" value="1"/>
</dbReference>
<proteinExistence type="predicted"/>
<comment type="caution">
    <text evidence="2">The sequence shown here is derived from an EMBL/GenBank/DDBJ whole genome shotgun (WGS) entry which is preliminary data.</text>
</comment>
<sequence length="226" mass="24779">MLDNFILLAETEVSAAIVVINLFFVFGLELVIAWVYRKTHRTLSYSQSFIFTMIIMGLIANLIMMVVTENIVGAFALLGAFSLIRFRTIMKETRDIAFVFFALAIGVAVGTNNYVVALLGTLVISGIILLLNQYNFASAAASGRGGYILIILAKPPFLPETAATWHTALKTQQFLSAKTLDEQFTEYTLSIKLANESASGAFLAALRNTPGVERAELMSGRDTVEY</sequence>
<keyword evidence="1" id="KW-1133">Transmembrane helix</keyword>
<keyword evidence="1" id="KW-0472">Membrane</keyword>
<evidence type="ECO:0008006" key="4">
    <source>
        <dbReference type="Google" id="ProtNLM"/>
    </source>
</evidence>
<evidence type="ECO:0000313" key="3">
    <source>
        <dbReference type="Proteomes" id="UP000177480"/>
    </source>
</evidence>
<dbReference type="InterPro" id="IPR032531">
    <property type="entry name" value="DUF4956"/>
</dbReference>
<reference evidence="2 3" key="1">
    <citation type="journal article" date="2016" name="Nat. Commun.">
        <title>Thousands of microbial genomes shed light on interconnected biogeochemical processes in an aquifer system.</title>
        <authorList>
            <person name="Anantharaman K."/>
            <person name="Brown C.T."/>
            <person name="Hug L.A."/>
            <person name="Sharon I."/>
            <person name="Castelle C.J."/>
            <person name="Probst A.J."/>
            <person name="Thomas B.C."/>
            <person name="Singh A."/>
            <person name="Wilkins M.J."/>
            <person name="Karaoz U."/>
            <person name="Brodie E.L."/>
            <person name="Williams K.H."/>
            <person name="Hubbard S.S."/>
            <person name="Banfield J.F."/>
        </authorList>
    </citation>
    <scope>NUCLEOTIDE SEQUENCE [LARGE SCALE GENOMIC DNA]</scope>
</reference>
<name>A0A1G2G064_9BACT</name>
<feature type="transmembrane region" description="Helical" evidence="1">
    <location>
        <begin position="70"/>
        <end position="86"/>
    </location>
</feature>
<dbReference type="STRING" id="1802114.A2719_00940"/>
<evidence type="ECO:0000313" key="2">
    <source>
        <dbReference type="EMBL" id="OGZ43240.1"/>
    </source>
</evidence>
<feature type="transmembrane region" description="Helical" evidence="1">
    <location>
        <begin position="48"/>
        <end position="64"/>
    </location>
</feature>
<feature type="transmembrane region" description="Helical" evidence="1">
    <location>
        <begin position="98"/>
        <end position="131"/>
    </location>
</feature>
<dbReference type="Proteomes" id="UP000177480">
    <property type="component" value="Unassembled WGS sequence"/>
</dbReference>
<dbReference type="AlphaFoldDB" id="A0A1G2G064"/>
<accession>A0A1G2G064</accession>
<organism evidence="2 3">
    <name type="scientific">Candidatus Ryanbacteria bacterium RIFCSPHIGHO2_01_FULL_45_22</name>
    <dbReference type="NCBI Taxonomy" id="1802114"/>
    <lineage>
        <taxon>Bacteria</taxon>
        <taxon>Candidatus Ryaniibacteriota</taxon>
    </lineage>
</organism>
<dbReference type="EMBL" id="MHNK01000019">
    <property type="protein sequence ID" value="OGZ43240.1"/>
    <property type="molecule type" value="Genomic_DNA"/>
</dbReference>